<keyword evidence="2" id="KW-1185">Reference proteome</keyword>
<dbReference type="InterPro" id="IPR046960">
    <property type="entry name" value="PPR_At4g14850-like_plant"/>
</dbReference>
<gene>
    <name evidence="1" type="ORF">H0E87_013763</name>
</gene>
<dbReference type="GO" id="GO:0009451">
    <property type="term" value="P:RNA modification"/>
    <property type="evidence" value="ECO:0007669"/>
    <property type="project" value="InterPro"/>
</dbReference>
<evidence type="ECO:0000313" key="2">
    <source>
        <dbReference type="Proteomes" id="UP000807159"/>
    </source>
</evidence>
<accession>A0A8T2YAV0</accession>
<comment type="caution">
    <text evidence="1">The sequence shown here is derived from an EMBL/GenBank/DDBJ whole genome shotgun (WGS) entry which is preliminary data.</text>
</comment>
<dbReference type="PANTHER" id="PTHR47926">
    <property type="entry name" value="PENTATRICOPEPTIDE REPEAT-CONTAINING PROTEIN"/>
    <property type="match status" value="1"/>
</dbReference>
<evidence type="ECO:0000313" key="1">
    <source>
        <dbReference type="EMBL" id="KAH8502201.1"/>
    </source>
</evidence>
<organism evidence="1 2">
    <name type="scientific">Populus deltoides</name>
    <name type="common">Eastern poplar</name>
    <name type="synonym">Eastern cottonwood</name>
    <dbReference type="NCBI Taxonomy" id="3696"/>
    <lineage>
        <taxon>Eukaryota</taxon>
        <taxon>Viridiplantae</taxon>
        <taxon>Streptophyta</taxon>
        <taxon>Embryophyta</taxon>
        <taxon>Tracheophyta</taxon>
        <taxon>Spermatophyta</taxon>
        <taxon>Magnoliopsida</taxon>
        <taxon>eudicotyledons</taxon>
        <taxon>Gunneridae</taxon>
        <taxon>Pentapetalae</taxon>
        <taxon>rosids</taxon>
        <taxon>fabids</taxon>
        <taxon>Malpighiales</taxon>
        <taxon>Salicaceae</taxon>
        <taxon>Saliceae</taxon>
        <taxon>Populus</taxon>
    </lineage>
</organism>
<dbReference type="GO" id="GO:0003723">
    <property type="term" value="F:RNA binding"/>
    <property type="evidence" value="ECO:0007669"/>
    <property type="project" value="InterPro"/>
</dbReference>
<dbReference type="Proteomes" id="UP000807159">
    <property type="component" value="Chromosome 7"/>
</dbReference>
<sequence>MGRHLIYTAVSLSVPMTYAHYFCSNPKPRCFHMEYHDYAESENPKPAIEFDKVNEGFEYFKRIEEYDIVPRIEHYVCMVDLLGACTIHGHLGLGAFARAQLLLQLEPKDSGDYVLISNLDNDMKAGAFLVASCMHQGRLERTAGVEPVSVLVACESGECSSMHGRRWQERVQLGPCVQGGCMRYLEETEIDKDTEEESSDYKMERRYLRSAVARLATRRSNRRASGTPCMFPHDFFFVRDYCG</sequence>
<dbReference type="EMBL" id="JACEGQ020000007">
    <property type="protein sequence ID" value="KAH8502201.1"/>
    <property type="molecule type" value="Genomic_DNA"/>
</dbReference>
<reference evidence="1" key="1">
    <citation type="journal article" date="2021" name="J. Hered.">
        <title>Genome Assembly of Salicaceae Populus deltoides (Eastern Cottonwood) I-69 Based on Nanopore Sequencing and Hi-C Technologies.</title>
        <authorList>
            <person name="Bai S."/>
            <person name="Wu H."/>
            <person name="Zhang J."/>
            <person name="Pan Z."/>
            <person name="Zhao W."/>
            <person name="Li Z."/>
            <person name="Tong C."/>
        </authorList>
    </citation>
    <scope>NUCLEOTIDE SEQUENCE</scope>
    <source>
        <tissue evidence="1">Leaf</tissue>
    </source>
</reference>
<name>A0A8T2YAV0_POPDE</name>
<dbReference type="PANTHER" id="PTHR47926:SF507">
    <property type="entry name" value="DYW DOMAIN-CONTAINING PROTEIN"/>
    <property type="match status" value="1"/>
</dbReference>
<protein>
    <submittedName>
        <fullName evidence="1">Uncharacterized protein</fullName>
    </submittedName>
</protein>
<dbReference type="AlphaFoldDB" id="A0A8T2YAV0"/>
<proteinExistence type="predicted"/>